<dbReference type="InterPro" id="IPR058791">
    <property type="entry name" value="3HB_CusB"/>
</dbReference>
<organism evidence="9 10">
    <name type="scientific">Noviherbaspirillum aridicola</name>
    <dbReference type="NCBI Taxonomy" id="2849687"/>
    <lineage>
        <taxon>Bacteria</taxon>
        <taxon>Pseudomonadati</taxon>
        <taxon>Pseudomonadota</taxon>
        <taxon>Betaproteobacteria</taxon>
        <taxon>Burkholderiales</taxon>
        <taxon>Oxalobacteraceae</taxon>
        <taxon>Noviherbaspirillum</taxon>
    </lineage>
</organism>
<feature type="domain" description="Heavy metal binding" evidence="4">
    <location>
        <begin position="61"/>
        <end position="88"/>
    </location>
</feature>
<dbReference type="InterPro" id="IPR058790">
    <property type="entry name" value="BSH_CusB"/>
</dbReference>
<evidence type="ECO:0000313" key="10">
    <source>
        <dbReference type="Proteomes" id="UP000887222"/>
    </source>
</evidence>
<dbReference type="InterPro" id="IPR006143">
    <property type="entry name" value="RND_pump_MFP"/>
</dbReference>
<protein>
    <recommendedName>
        <fullName evidence="11">Cu(I)/Ag(I) efflux system membrane fusion protein</fullName>
    </recommendedName>
</protein>
<dbReference type="NCBIfam" id="TIGR01730">
    <property type="entry name" value="RND_mfp"/>
    <property type="match status" value="1"/>
</dbReference>
<dbReference type="PANTHER" id="PTHR30097:SF15">
    <property type="entry name" value="CATION EFFLUX SYSTEM PROTEIN CUSB"/>
    <property type="match status" value="1"/>
</dbReference>
<evidence type="ECO:0000256" key="1">
    <source>
        <dbReference type="ARBA" id="ARBA00009477"/>
    </source>
</evidence>
<evidence type="ECO:0000259" key="5">
    <source>
        <dbReference type="Pfam" id="PF25869"/>
    </source>
</evidence>
<name>A0ABQ4Q4G6_9BURK</name>
<keyword evidence="10" id="KW-1185">Reference proteome</keyword>
<dbReference type="InterPro" id="IPR021647">
    <property type="entry name" value="CusF_Ec"/>
</dbReference>
<dbReference type="SUPFAM" id="SSF111369">
    <property type="entry name" value="HlyD-like secretion proteins"/>
    <property type="match status" value="1"/>
</dbReference>
<dbReference type="Pfam" id="PF25954">
    <property type="entry name" value="Beta-barrel_RND_2"/>
    <property type="match status" value="1"/>
</dbReference>
<evidence type="ECO:0000259" key="8">
    <source>
        <dbReference type="Pfam" id="PF25975"/>
    </source>
</evidence>
<dbReference type="EMBL" id="BPMK01000007">
    <property type="protein sequence ID" value="GIZ51892.1"/>
    <property type="molecule type" value="Genomic_DNA"/>
</dbReference>
<dbReference type="Pfam" id="PF25869">
    <property type="entry name" value="3HB_CusB"/>
    <property type="match status" value="1"/>
</dbReference>
<dbReference type="Pfam" id="PF25975">
    <property type="entry name" value="CzcB_C"/>
    <property type="match status" value="1"/>
</dbReference>
<sequence>MKANIAMKTIVLVLAGAGLAIGGYWVGSQGHGSIQPAAASGSASGKSGEKIDSKTGRKVLYWHDPMVPGQKFDKPGKSPFMDMELVPVFADEGGTEGGVKVNPTLQQNLGIRYATVRREETRDAFELVGTTQFDESVAEVVQSRVTGYIEQLHARAPMQRIKRGDPVATLFVPEWIAPQEEYLALKRSGNDVLASDARDRMRALSIPDSLVAQAEKTGKAQRNLTLTSPVTGVVTELAVRDGAMVSPGMTVAKVAALNKVWLLAEIPEQQANLVRPGMQVEATFAGGTDRKYSGKVREILPGVSTTTRTVQARLELDNRDGSLTPGMLMRVQVGAEKAVPRLLVPTEAVITSGKQSVVLLAGENNTIQPVAVTTGRDIGDDTEILSGLTEGQKVVASGQFLIDSEAKLKAVLPKFSSPEQEHTQGTNHSSTEAGPGVYRATGKIEKIAPGALTLSHGPIPELKWPAMTMDFSKPKSDAFAEAKVGQDVEFSFKEGDDGSYMLQDVKPVGGGKK</sequence>
<evidence type="ECO:0000259" key="4">
    <source>
        <dbReference type="Pfam" id="PF19335"/>
    </source>
</evidence>
<dbReference type="InterPro" id="IPR042230">
    <property type="entry name" value="CusF_sf"/>
</dbReference>
<keyword evidence="2" id="KW-0813">Transport</keyword>
<dbReference type="Gene3D" id="2.40.50.320">
    <property type="entry name" value="Copper binding periplasmic protein CusF"/>
    <property type="match status" value="1"/>
</dbReference>
<dbReference type="InterPro" id="IPR045800">
    <property type="entry name" value="HMBD"/>
</dbReference>
<dbReference type="InterPro" id="IPR051909">
    <property type="entry name" value="MFP_Cation_Efflux"/>
</dbReference>
<evidence type="ECO:0000259" key="7">
    <source>
        <dbReference type="Pfam" id="PF25954"/>
    </source>
</evidence>
<evidence type="ECO:0000256" key="3">
    <source>
        <dbReference type="SAM" id="MobiDB-lite"/>
    </source>
</evidence>
<feature type="compositionally biased region" description="Polar residues" evidence="3">
    <location>
        <begin position="423"/>
        <end position="432"/>
    </location>
</feature>
<dbReference type="Proteomes" id="UP000887222">
    <property type="component" value="Unassembled WGS sequence"/>
</dbReference>
<dbReference type="Gene3D" id="2.40.30.170">
    <property type="match status" value="1"/>
</dbReference>
<dbReference type="Gene3D" id="2.40.420.20">
    <property type="match status" value="1"/>
</dbReference>
<dbReference type="Pfam" id="PF25919">
    <property type="entry name" value="BSH_CusB"/>
    <property type="match status" value="1"/>
</dbReference>
<dbReference type="PANTHER" id="PTHR30097">
    <property type="entry name" value="CATION EFFLUX SYSTEM PROTEIN CUSB"/>
    <property type="match status" value="1"/>
</dbReference>
<comment type="similarity">
    <text evidence="1">Belongs to the membrane fusion protein (MFP) (TC 8.A.1) family.</text>
</comment>
<dbReference type="Gene3D" id="6.10.140.730">
    <property type="match status" value="1"/>
</dbReference>
<evidence type="ECO:0008006" key="11">
    <source>
        <dbReference type="Google" id="ProtNLM"/>
    </source>
</evidence>
<evidence type="ECO:0000259" key="6">
    <source>
        <dbReference type="Pfam" id="PF25919"/>
    </source>
</evidence>
<dbReference type="Pfam" id="PF11604">
    <property type="entry name" value="CusF_Ec"/>
    <property type="match status" value="1"/>
</dbReference>
<dbReference type="InterPro" id="IPR058792">
    <property type="entry name" value="Beta-barrel_RND_2"/>
</dbReference>
<feature type="domain" description="CusB-like barrel-sandwich hybrid" evidence="6">
    <location>
        <begin position="139"/>
        <end position="255"/>
    </location>
</feature>
<evidence type="ECO:0000256" key="2">
    <source>
        <dbReference type="ARBA" id="ARBA00022448"/>
    </source>
</evidence>
<evidence type="ECO:0000313" key="9">
    <source>
        <dbReference type="EMBL" id="GIZ51892.1"/>
    </source>
</evidence>
<dbReference type="InterPro" id="IPR058649">
    <property type="entry name" value="CzcB_C"/>
</dbReference>
<feature type="domain" description="CusB-like beta-barrel" evidence="7">
    <location>
        <begin position="259"/>
        <end position="336"/>
    </location>
</feature>
<feature type="domain" description="CzcB-like C-terminal circularly permuted SH3-like" evidence="8">
    <location>
        <begin position="343"/>
        <end position="402"/>
    </location>
</feature>
<feature type="region of interest" description="Disordered" evidence="3">
    <location>
        <begin position="416"/>
        <end position="435"/>
    </location>
</feature>
<dbReference type="RefSeq" id="WP_220808050.1">
    <property type="nucleotide sequence ID" value="NZ_BPMK01000007.1"/>
</dbReference>
<proteinExistence type="inferred from homology"/>
<dbReference type="Pfam" id="PF19335">
    <property type="entry name" value="HMBD"/>
    <property type="match status" value="1"/>
</dbReference>
<feature type="domain" description="CusB-like three alpha-helical bundle" evidence="5">
    <location>
        <begin position="174"/>
        <end position="222"/>
    </location>
</feature>
<comment type="caution">
    <text evidence="9">The sequence shown here is derived from an EMBL/GenBank/DDBJ whole genome shotgun (WGS) entry which is preliminary data.</text>
</comment>
<accession>A0ABQ4Q4G6</accession>
<gene>
    <name evidence="9" type="ORF">NCCP691_19060</name>
</gene>
<reference evidence="9 10" key="1">
    <citation type="journal article" date="2022" name="Int. J. Syst. Evol. Microbiol.">
        <title>Noviherbaspirillum aridicola sp. nov., isolated from an arid soil in Pakistan.</title>
        <authorList>
            <person name="Khan I.U."/>
            <person name="Saqib M."/>
            <person name="Amin A."/>
            <person name="Hussain F."/>
            <person name="Li L."/>
            <person name="Liu Y.H."/>
            <person name="Fang B.Z."/>
            <person name="Ahmed I."/>
            <person name="Li W.J."/>
        </authorList>
    </citation>
    <scope>NUCLEOTIDE SEQUENCE [LARGE SCALE GENOMIC DNA]</scope>
    <source>
        <strain evidence="9 10">NCCP-691</strain>
    </source>
</reference>